<protein>
    <recommendedName>
        <fullName evidence="2">NTF2-like domain-containing protein</fullName>
    </recommendedName>
</protein>
<dbReference type="CTD" id="9805098"/>
<proteinExistence type="predicted"/>
<dbReference type="KEGG" id="crq:GCK72_007717"/>
<evidence type="ECO:0000259" key="2">
    <source>
        <dbReference type="Pfam" id="PF26529"/>
    </source>
</evidence>
<sequence>MFNRWVFLLLLVSVAFTETSKVHDVLKTVGKRFGSVLGLPDRNNQKPQYFGVYVSDADTYGTLTEQAVLELKNKTAFEVMTQFIVASSASNAGFKQGLVLLGKRMLPDFVAEVCRKKMNKYQYLKYLTQNAALYFPTDNYKEAYNISKTDRYSNVFNFDIYQRDTMAVDTRIEFDIIMNATYHYGQIFHISYIHQGGLCPDIGKVSHSSRNSFDLIIDDVEGINEHNRTKMFLDLFTPQPWQYEHYHPNDLPTTWMYRFNKDETKVFVCQEGVMDVVEYTISQFDSWYFHFGTMWHPDAKMETSEAFKLSITLFKDYDIVGRTTMKLQMGVSPDAAIRDWNFKFQARRRGEENWIIDRVEVPCNPEVKYKDESLVAIRDIVAKKFVDYVEERNATQWYSTIDFVKEFTKKGKVDFVYCDAGAVSKSYQLILFTHDKGQLYSTKFTKYWMDKSDIPSPAPDTYEFRFKTMSEAATATPEFEYEHEWTIHFEWDQMDQFYHIDKIEMGCGKEFKDGEAMAADYLVFNLGGKK</sequence>
<accession>A0A6A5HIR0</accession>
<feature type="domain" description="NTF2-like" evidence="2">
    <location>
        <begin position="70"/>
        <end position="202"/>
    </location>
</feature>
<dbReference type="RefSeq" id="XP_003107148.2">
    <property type="nucleotide sequence ID" value="XM_003107100.2"/>
</dbReference>
<reference evidence="3 4" key="1">
    <citation type="submission" date="2019-12" db="EMBL/GenBank/DDBJ databases">
        <title>Chromosome-level assembly of the Caenorhabditis remanei genome.</title>
        <authorList>
            <person name="Teterina A.A."/>
            <person name="Willis J.H."/>
            <person name="Phillips P.C."/>
        </authorList>
    </citation>
    <scope>NUCLEOTIDE SEQUENCE [LARGE SCALE GENOMIC DNA]</scope>
    <source>
        <strain evidence="3 4">PX506</strain>
        <tissue evidence="3">Whole organism</tissue>
    </source>
</reference>
<feature type="domain" description="NTF2-like" evidence="2">
    <location>
        <begin position="225"/>
        <end position="366"/>
    </location>
</feature>
<comment type="caution">
    <text evidence="3">The sequence shown here is derived from an EMBL/GenBank/DDBJ whole genome shotgun (WGS) entry which is preliminary data.</text>
</comment>
<feature type="domain" description="NTF2-like" evidence="2">
    <location>
        <begin position="368"/>
        <end position="510"/>
    </location>
</feature>
<dbReference type="Pfam" id="PF26529">
    <property type="entry name" value="NTF2_2"/>
    <property type="match status" value="3"/>
</dbReference>
<dbReference type="InterPro" id="IPR058879">
    <property type="entry name" value="NTF2-like_dom_nem"/>
</dbReference>
<dbReference type="Proteomes" id="UP000483820">
    <property type="component" value="Chromosome II"/>
</dbReference>
<dbReference type="EMBL" id="WUAV01000002">
    <property type="protein sequence ID" value="KAF1767758.1"/>
    <property type="molecule type" value="Genomic_DNA"/>
</dbReference>
<evidence type="ECO:0000256" key="1">
    <source>
        <dbReference type="SAM" id="SignalP"/>
    </source>
</evidence>
<dbReference type="AlphaFoldDB" id="A0A6A5HIR0"/>
<evidence type="ECO:0000313" key="4">
    <source>
        <dbReference type="Proteomes" id="UP000483820"/>
    </source>
</evidence>
<keyword evidence="1" id="KW-0732">Signal</keyword>
<gene>
    <name evidence="3" type="ORF">GCK72_007717</name>
</gene>
<organism evidence="3 4">
    <name type="scientific">Caenorhabditis remanei</name>
    <name type="common">Caenorhabditis vulgaris</name>
    <dbReference type="NCBI Taxonomy" id="31234"/>
    <lineage>
        <taxon>Eukaryota</taxon>
        <taxon>Metazoa</taxon>
        <taxon>Ecdysozoa</taxon>
        <taxon>Nematoda</taxon>
        <taxon>Chromadorea</taxon>
        <taxon>Rhabditida</taxon>
        <taxon>Rhabditina</taxon>
        <taxon>Rhabditomorpha</taxon>
        <taxon>Rhabditoidea</taxon>
        <taxon>Rhabditidae</taxon>
        <taxon>Peloderinae</taxon>
        <taxon>Caenorhabditis</taxon>
    </lineage>
</organism>
<evidence type="ECO:0000313" key="3">
    <source>
        <dbReference type="EMBL" id="KAF1767758.1"/>
    </source>
</evidence>
<feature type="signal peptide" evidence="1">
    <location>
        <begin position="1"/>
        <end position="19"/>
    </location>
</feature>
<feature type="chain" id="PRO_5025444996" description="NTF2-like domain-containing protein" evidence="1">
    <location>
        <begin position="20"/>
        <end position="530"/>
    </location>
</feature>
<name>A0A6A5HIR0_CAERE</name>
<dbReference type="GeneID" id="9805098"/>